<dbReference type="Gene3D" id="3.90.220.20">
    <property type="entry name" value="DNA methylase specificity domains"/>
    <property type="match status" value="2"/>
</dbReference>
<keyword evidence="3" id="KW-0238">DNA-binding</keyword>
<dbReference type="RefSeq" id="WP_122225423.1">
    <property type="nucleotide sequence ID" value="NZ_CP103787.1"/>
</dbReference>
<dbReference type="InterPro" id="IPR052021">
    <property type="entry name" value="Type-I_RS_S_subunit"/>
</dbReference>
<evidence type="ECO:0000313" key="6">
    <source>
        <dbReference type="Proteomes" id="UP000283896"/>
    </source>
</evidence>
<evidence type="ECO:0000259" key="4">
    <source>
        <dbReference type="Pfam" id="PF01420"/>
    </source>
</evidence>
<gene>
    <name evidence="5" type="primary">hsdS</name>
    <name evidence="5" type="ORF">PSSA1_v1c2550</name>
</gene>
<dbReference type="Gene3D" id="1.10.287.1120">
    <property type="entry name" value="Bipartite methylase S protein"/>
    <property type="match status" value="1"/>
</dbReference>
<dbReference type="EMBL" id="MPBG01000003">
    <property type="protein sequence ID" value="RMI88828.1"/>
    <property type="molecule type" value="Genomic_DNA"/>
</dbReference>
<dbReference type="InterPro" id="IPR044946">
    <property type="entry name" value="Restrct_endonuc_typeI_TRD_sf"/>
</dbReference>
<keyword evidence="6" id="KW-1185">Reference proteome</keyword>
<dbReference type="InterPro" id="IPR000055">
    <property type="entry name" value="Restrct_endonuc_typeI_TRD"/>
</dbReference>
<dbReference type="OrthoDB" id="396674at2"/>
<dbReference type="PANTHER" id="PTHR30408">
    <property type="entry name" value="TYPE-1 RESTRICTION ENZYME ECOKI SPECIFICITY PROTEIN"/>
    <property type="match status" value="1"/>
</dbReference>
<feature type="domain" description="Type I restriction modification DNA specificity" evidence="4">
    <location>
        <begin position="212"/>
        <end position="370"/>
    </location>
</feature>
<evidence type="ECO:0000256" key="1">
    <source>
        <dbReference type="ARBA" id="ARBA00010923"/>
    </source>
</evidence>
<evidence type="ECO:0000256" key="3">
    <source>
        <dbReference type="ARBA" id="ARBA00023125"/>
    </source>
</evidence>
<dbReference type="SUPFAM" id="SSF116734">
    <property type="entry name" value="DNA methylase specificity domain"/>
    <property type="match status" value="2"/>
</dbReference>
<comment type="caution">
    <text evidence="5">The sequence shown here is derived from an EMBL/GenBank/DDBJ whole genome shotgun (WGS) entry which is preliminary data.</text>
</comment>
<sequence length="386" mass="44392">MNPSSPQTPHLSFKAFKTTPCQSLPLKEIVDIITGKPLSKKQLSPVPTKNNPYPVIAGGLYPLGYYHQYNSDPPAITIIRKGSVGLCFYHEDKMWYSNNSFLLKIKPHPSFSLNLLYLYYLLKAKEPQLKQLKTGTSVPGIQKQALLNFKITLTPYLEHQNQIATFLSLLEQQIKLEHEILTLYQTQQKYYLHRLITAQLKFKAFKTTPCQFLPLKEIVDIITGKPLSKKQLSPVPTKNNPYPVIAGGLYPLGYYHQYNSDPPAITIIRKGSIGLCFYHEDKMWYSNNSFLLDIKPNSTVSINLLYLYYLLKAKEPQLQQLKTGTSVPGIQKPTLLNFKITLTPHLEHQNQIADFLSLLEQQIKLENELLTLYQTQKKYYLHQMFV</sequence>
<organism evidence="5 6">
    <name type="scientific">Candidatus Phytoplasma solani</name>
    <dbReference type="NCBI Taxonomy" id="69896"/>
    <lineage>
        <taxon>Bacteria</taxon>
        <taxon>Bacillati</taxon>
        <taxon>Mycoplasmatota</taxon>
        <taxon>Mollicutes</taxon>
        <taxon>Acholeplasmatales</taxon>
        <taxon>Acholeplasmataceae</taxon>
        <taxon>Candidatus Phytoplasma</taxon>
        <taxon>16SrXII (Stolbur group)</taxon>
    </lineage>
</organism>
<protein>
    <submittedName>
        <fullName evidence="5">Type I restriction enzyme subunit S</fullName>
    </submittedName>
</protein>
<accession>A0A421NXW2</accession>
<dbReference type="Proteomes" id="UP000283896">
    <property type="component" value="Unassembled WGS sequence"/>
</dbReference>
<dbReference type="PANTHER" id="PTHR30408:SF12">
    <property type="entry name" value="TYPE I RESTRICTION ENZYME MJAVIII SPECIFICITY SUBUNIT"/>
    <property type="match status" value="1"/>
</dbReference>
<proteinExistence type="inferred from homology"/>
<evidence type="ECO:0000313" key="5">
    <source>
        <dbReference type="EMBL" id="RMI88828.1"/>
    </source>
</evidence>
<feature type="domain" description="Type I restriction modification DNA specificity" evidence="4">
    <location>
        <begin position="25"/>
        <end position="181"/>
    </location>
</feature>
<dbReference type="GO" id="GO:0009307">
    <property type="term" value="P:DNA restriction-modification system"/>
    <property type="evidence" value="ECO:0007669"/>
    <property type="project" value="UniProtKB-KW"/>
</dbReference>
<keyword evidence="2" id="KW-0680">Restriction system</keyword>
<evidence type="ECO:0000256" key="2">
    <source>
        <dbReference type="ARBA" id="ARBA00022747"/>
    </source>
</evidence>
<dbReference type="Pfam" id="PF01420">
    <property type="entry name" value="Methylase_S"/>
    <property type="match status" value="2"/>
</dbReference>
<reference evidence="6" key="1">
    <citation type="submission" date="2016-11" db="EMBL/GenBank/DDBJ databases">
        <title>Genome sequence of Candidatus Phytoplasma solani strain SA-1.</title>
        <authorList>
            <person name="Haryono M."/>
            <person name="Samarzija I."/>
            <person name="Seruga Music M."/>
            <person name="Hogenhout S."/>
            <person name="Kuo C.-H."/>
        </authorList>
    </citation>
    <scope>NUCLEOTIDE SEQUENCE [LARGE SCALE GENOMIC DNA]</scope>
    <source>
        <strain evidence="6">SA-1</strain>
    </source>
</reference>
<dbReference type="STRING" id="69896.S284_00130"/>
<comment type="similarity">
    <text evidence="1">Belongs to the type-I restriction system S methylase family.</text>
</comment>
<dbReference type="GO" id="GO:0003677">
    <property type="term" value="F:DNA binding"/>
    <property type="evidence" value="ECO:0007669"/>
    <property type="project" value="UniProtKB-KW"/>
</dbReference>
<name>A0A421NXW2_9MOLU</name>
<dbReference type="AlphaFoldDB" id="A0A421NXW2"/>